<gene>
    <name evidence="2" type="ORF">Bca52824_083883</name>
</gene>
<comment type="caution">
    <text evidence="2">The sequence shown here is derived from an EMBL/GenBank/DDBJ whole genome shotgun (WGS) entry which is preliminary data.</text>
</comment>
<dbReference type="OrthoDB" id="1093087at2759"/>
<protein>
    <recommendedName>
        <fullName evidence="1">MATH domain-containing protein</fullName>
    </recommendedName>
</protein>
<dbReference type="CDD" id="cd00121">
    <property type="entry name" value="MATH"/>
    <property type="match status" value="4"/>
</dbReference>
<feature type="domain" description="MATH" evidence="1">
    <location>
        <begin position="503"/>
        <end position="627"/>
    </location>
</feature>
<dbReference type="Proteomes" id="UP000886595">
    <property type="component" value="Unassembled WGS sequence"/>
</dbReference>
<sequence length="641" mass="73559">MGSSSAIVSTIVQNWREHPPSSYSLKVHNFSQLVNSTTASDDKYQSRLFSSGGYNWRLIVYPNGNGKDDGSGFISMYVEIDSKITTEVFAELRFFVYNKKENKYFTIQGQLLLAITFSIFLDLEVRRFNALKTVWGLQQFLPLDTFNDLKNGYIFEGGHCEFGVDVIVASPLTNWEILSFDEKLSNPKFSWAVKKFSDLKEHVYTSDSFSMGGRQWVLKMYPKGASGSDGKWLSFYLFLAAGDTLKADEKVFRQGHIRVLDPLGSNHIELKTNRWVEGPVEGSYTGWGWDQFLSLAELRKSYLDKKDTLNVEVEFEVVVTWVESRMGSRSAVSTIVEKWREHPPASYSLKIQSFSRLENSTAFSDHKFQSRKFSSGGYKWRLIVYPKGNQKDNGSGFISMYVEIDSKSLMVFTPPTEIFAELRFFVYNKKENKYFTIQDVEVKRFNALRTVWGLVQVLPYDTFNNPENGYVFEGGQCEFGVDVIVAPSLTNWEIHSFNEKFSGPKFSWALKNFSELNVNNLTSDIFSMGGRKWVLRLYPKGDTIADGKWLSIYLEMAASDTLKEDEKIFVQANLRVLDPLGSNHIQLQMNVWFEVQNASWGWNKFMSLAELRKAYLDNKEHALNVEMEFKVVSATNYSPII</sequence>
<keyword evidence="3" id="KW-1185">Reference proteome</keyword>
<feature type="domain" description="MATH" evidence="1">
    <location>
        <begin position="186"/>
        <end position="315"/>
    </location>
</feature>
<dbReference type="InterPro" id="IPR008974">
    <property type="entry name" value="TRAF-like"/>
</dbReference>
<reference evidence="2 3" key="1">
    <citation type="submission" date="2020-02" db="EMBL/GenBank/DDBJ databases">
        <authorList>
            <person name="Ma Q."/>
            <person name="Huang Y."/>
            <person name="Song X."/>
            <person name="Pei D."/>
        </authorList>
    </citation>
    <scope>NUCLEOTIDE SEQUENCE [LARGE SCALE GENOMIC DNA]</scope>
    <source>
        <strain evidence="2">Sxm20200214</strain>
        <tissue evidence="2">Leaf</tissue>
    </source>
</reference>
<organism evidence="2 3">
    <name type="scientific">Brassica carinata</name>
    <name type="common">Ethiopian mustard</name>
    <name type="synonym">Abyssinian cabbage</name>
    <dbReference type="NCBI Taxonomy" id="52824"/>
    <lineage>
        <taxon>Eukaryota</taxon>
        <taxon>Viridiplantae</taxon>
        <taxon>Streptophyta</taxon>
        <taxon>Embryophyta</taxon>
        <taxon>Tracheophyta</taxon>
        <taxon>Spermatophyta</taxon>
        <taxon>Magnoliopsida</taxon>
        <taxon>eudicotyledons</taxon>
        <taxon>Gunneridae</taxon>
        <taxon>Pentapetalae</taxon>
        <taxon>rosids</taxon>
        <taxon>malvids</taxon>
        <taxon>Brassicales</taxon>
        <taxon>Brassicaceae</taxon>
        <taxon>Brassiceae</taxon>
        <taxon>Brassica</taxon>
    </lineage>
</organism>
<accession>A0A8X7PMJ8</accession>
<proteinExistence type="predicted"/>
<name>A0A8X7PMJ8_BRACI</name>
<dbReference type="EMBL" id="JAAMPC010000016">
    <property type="protein sequence ID" value="KAG2253747.1"/>
    <property type="molecule type" value="Genomic_DNA"/>
</dbReference>
<dbReference type="PANTHER" id="PTHR46162">
    <property type="entry name" value="TRAF-LIKE FAMILY PROTEIN"/>
    <property type="match status" value="1"/>
</dbReference>
<evidence type="ECO:0000313" key="2">
    <source>
        <dbReference type="EMBL" id="KAG2253747.1"/>
    </source>
</evidence>
<dbReference type="Gene3D" id="2.60.210.10">
    <property type="entry name" value="Apoptosis, Tumor Necrosis Factor Receptor Associated Protein 2, Chain A"/>
    <property type="match status" value="4"/>
</dbReference>
<feature type="domain" description="MATH" evidence="1">
    <location>
        <begin position="20"/>
        <end position="166"/>
    </location>
</feature>
<feature type="domain" description="MATH" evidence="1">
    <location>
        <begin position="344"/>
        <end position="483"/>
    </location>
</feature>
<dbReference type="PANTHER" id="PTHR46162:SF5">
    <property type="entry name" value="T23K8.6-RELATED"/>
    <property type="match status" value="1"/>
</dbReference>
<dbReference type="SUPFAM" id="SSF49599">
    <property type="entry name" value="TRAF domain-like"/>
    <property type="match status" value="4"/>
</dbReference>
<evidence type="ECO:0000313" key="3">
    <source>
        <dbReference type="Proteomes" id="UP000886595"/>
    </source>
</evidence>
<evidence type="ECO:0000259" key="1">
    <source>
        <dbReference type="PROSITE" id="PS50144"/>
    </source>
</evidence>
<dbReference type="AlphaFoldDB" id="A0A8X7PMJ8"/>
<dbReference type="Pfam" id="PF22486">
    <property type="entry name" value="MATH_2"/>
    <property type="match status" value="4"/>
</dbReference>
<dbReference type="PROSITE" id="PS50144">
    <property type="entry name" value="MATH"/>
    <property type="match status" value="4"/>
</dbReference>
<dbReference type="SMART" id="SM00061">
    <property type="entry name" value="MATH"/>
    <property type="match status" value="3"/>
</dbReference>
<dbReference type="InterPro" id="IPR002083">
    <property type="entry name" value="MATH/TRAF_dom"/>
</dbReference>